<evidence type="ECO:0000313" key="2">
    <source>
        <dbReference type="Proteomes" id="UP000798662"/>
    </source>
</evidence>
<proteinExistence type="predicted"/>
<dbReference type="EMBL" id="CM020619">
    <property type="protein sequence ID" value="KAK1865537.1"/>
    <property type="molecule type" value="Genomic_DNA"/>
</dbReference>
<sequence>MAFISGIAVRPSVTRAGRLSKTCAVAGAPVVAAVRPSRATVVPAGARSLRMDTYWEGKAPPSTVLGLGKNVPSGLYLLSSVLALALGSYAVYKSNLVSPLTPASVDPQYILASLLVPISWGLHVMGSWRVLMVFMSSCAVEWWSGLSLLNVLFILGGWRRLG</sequence>
<dbReference type="Proteomes" id="UP000798662">
    <property type="component" value="Chromosome 2"/>
</dbReference>
<reference evidence="1" key="1">
    <citation type="submission" date="2019-11" db="EMBL/GenBank/DDBJ databases">
        <title>Nori genome reveals adaptations in red seaweeds to the harsh intertidal environment.</title>
        <authorList>
            <person name="Wang D."/>
            <person name="Mao Y."/>
        </authorList>
    </citation>
    <scope>NUCLEOTIDE SEQUENCE</scope>
    <source>
        <tissue evidence="1">Gametophyte</tissue>
    </source>
</reference>
<comment type="caution">
    <text evidence="1">The sequence shown here is derived from an EMBL/GenBank/DDBJ whole genome shotgun (WGS) entry which is preliminary data.</text>
</comment>
<keyword evidence="2" id="KW-1185">Reference proteome</keyword>
<accession>A0ACC3C5U3</accession>
<gene>
    <name evidence="1" type="ORF">I4F81_008067</name>
</gene>
<protein>
    <submittedName>
        <fullName evidence="1">Uncharacterized protein</fullName>
    </submittedName>
</protein>
<evidence type="ECO:0000313" key="1">
    <source>
        <dbReference type="EMBL" id="KAK1865537.1"/>
    </source>
</evidence>
<organism evidence="1 2">
    <name type="scientific">Pyropia yezoensis</name>
    <name type="common">Susabi-nori</name>
    <name type="synonym">Porphyra yezoensis</name>
    <dbReference type="NCBI Taxonomy" id="2788"/>
    <lineage>
        <taxon>Eukaryota</taxon>
        <taxon>Rhodophyta</taxon>
        <taxon>Bangiophyceae</taxon>
        <taxon>Bangiales</taxon>
        <taxon>Bangiaceae</taxon>
        <taxon>Pyropia</taxon>
    </lineage>
</organism>
<name>A0ACC3C5U3_PYRYE</name>